<dbReference type="AlphaFoldDB" id="A0A139SNR0"/>
<dbReference type="InterPro" id="IPR029475">
    <property type="entry name" value="DUF6807"/>
</dbReference>
<dbReference type="STRING" id="1548208.AXK12_03820"/>
<accession>A0A139SNR0</accession>
<evidence type="ECO:0000313" key="1">
    <source>
        <dbReference type="EMBL" id="KXU36196.1"/>
    </source>
</evidence>
<organism evidence="1 2">
    <name type="scientific">Cephaloticoccus capnophilus</name>
    <dbReference type="NCBI Taxonomy" id="1548208"/>
    <lineage>
        <taxon>Bacteria</taxon>
        <taxon>Pseudomonadati</taxon>
        <taxon>Verrucomicrobiota</taxon>
        <taxon>Opitutia</taxon>
        <taxon>Opitutales</taxon>
        <taxon>Opitutaceae</taxon>
        <taxon>Cephaloticoccus</taxon>
    </lineage>
</organism>
<dbReference type="EMBL" id="LSZP01000029">
    <property type="protein sequence ID" value="KXU36196.1"/>
    <property type="molecule type" value="Genomic_DNA"/>
</dbReference>
<proteinExistence type="predicted"/>
<comment type="caution">
    <text evidence="1">The sequence shown here is derived from an EMBL/GenBank/DDBJ whole genome shotgun (WGS) entry which is preliminary data.</text>
</comment>
<evidence type="ECO:0000313" key="2">
    <source>
        <dbReference type="Proteomes" id="UP000071392"/>
    </source>
</evidence>
<gene>
    <name evidence="1" type="ORF">AXK12_03820</name>
</gene>
<reference evidence="1 2" key="1">
    <citation type="submission" date="2016-02" db="EMBL/GenBank/DDBJ databases">
        <authorList>
            <person name="Wen L."/>
            <person name="He K."/>
            <person name="Yang H."/>
        </authorList>
    </citation>
    <scope>NUCLEOTIDE SEQUENCE [LARGE SCALE GENOMIC DNA]</scope>
    <source>
        <strain evidence="1 2">CV41</strain>
    </source>
</reference>
<sequence>MSKVLSGPLPMNTPLVTPLDPSLRLEQHDDTALSLHFGDLELFRYVYRSDAYPEEAPRPYFHPLRSLEGDVMTNFRPNNHPWHHGLSLTMNNVSGANFWGGPSYHEDGYQWRGDWGRQSHVEWRVQEASGNRARLEEVLEWTHHDEVIFREERRIGIAVNSPEKVWTLRWRSTLTNASSHDLTLSNPGTYGLEGMHYGGLTFRGTRDFFDSYLDSTLKITAGNFGDPDGVNAPFKGGEQANGACADWVEFRGQFDGSLRHLHIRFANHTGPLRWFVLPKMEMVCFSPHATSSLDLPRGEALELDHSLSFACAPGSLRVRSFVDQNQA</sequence>
<dbReference type="Pfam" id="PF14100">
    <property type="entry name" value="DUF6807"/>
    <property type="match status" value="1"/>
</dbReference>
<keyword evidence="2" id="KW-1185">Reference proteome</keyword>
<name>A0A139SNR0_9BACT</name>
<evidence type="ECO:0008006" key="3">
    <source>
        <dbReference type="Google" id="ProtNLM"/>
    </source>
</evidence>
<protein>
    <recommendedName>
        <fullName evidence="3">Oxidoreductase</fullName>
    </recommendedName>
</protein>
<dbReference type="Proteomes" id="UP000071392">
    <property type="component" value="Unassembled WGS sequence"/>
</dbReference>